<keyword evidence="3 9" id="KW-0813">Transport</keyword>
<feature type="transmembrane region" description="Helical" evidence="9">
    <location>
        <begin position="55"/>
        <end position="76"/>
    </location>
</feature>
<dbReference type="GO" id="GO:0140359">
    <property type="term" value="F:ABC-type transporter activity"/>
    <property type="evidence" value="ECO:0007669"/>
    <property type="project" value="InterPro"/>
</dbReference>
<dbReference type="AlphaFoldDB" id="A0A1Y6K3F1"/>
<evidence type="ECO:0000256" key="7">
    <source>
        <dbReference type="ARBA" id="ARBA00022989"/>
    </source>
</evidence>
<keyword evidence="5" id="KW-0997">Cell inner membrane</keyword>
<dbReference type="PROSITE" id="PS51012">
    <property type="entry name" value="ABC_TM2"/>
    <property type="match status" value="1"/>
</dbReference>
<evidence type="ECO:0000259" key="10">
    <source>
        <dbReference type="PROSITE" id="PS51012"/>
    </source>
</evidence>
<feature type="transmembrane region" description="Helical" evidence="9">
    <location>
        <begin position="199"/>
        <end position="218"/>
    </location>
</feature>
<evidence type="ECO:0000256" key="2">
    <source>
        <dbReference type="ARBA" id="ARBA00007783"/>
    </source>
</evidence>
<feature type="transmembrane region" description="Helical" evidence="9">
    <location>
        <begin position="96"/>
        <end position="117"/>
    </location>
</feature>
<keyword evidence="6 9" id="KW-0812">Transmembrane</keyword>
<reference evidence="12" key="1">
    <citation type="submission" date="2017-05" db="EMBL/GenBank/DDBJ databases">
        <authorList>
            <person name="Kirkegaard R."/>
            <person name="Mcilroy J S."/>
        </authorList>
    </citation>
    <scope>NUCLEOTIDE SEQUENCE [LARGE SCALE GENOMIC DNA]</scope>
</reference>
<comment type="similarity">
    <text evidence="2 9">Belongs to the ABC-2 integral membrane protein family.</text>
</comment>
<keyword evidence="12" id="KW-1185">Reference proteome</keyword>
<sequence>MNQTTDTDSWDLIITSRKKWYDLQLADVWRYRDLIALFVRRDFVSRYKQTILGPLWFIIQPLITSLVFTVIFGNIARLPTDGLPQYLFYLSGNVMWGYFSACLTGTSDTFIANAGIFGKVYFPRLVMPLSIIISNLLSFAIQFVFFLGFYLFFYLQGAAIQLTEWAFTLPLLILLMAGLGLGFGIIISSMTTKYRDLRYLVTFGVSLWMYATPVIYPVSSIPEKWRWVAAINPITPIIETFRAGFLGAGNASWANLAYSAGFMFVVMFIGVVIFNRVEKTFIDTV</sequence>
<feature type="domain" description="ABC transmembrane type-2" evidence="10">
    <location>
        <begin position="52"/>
        <end position="277"/>
    </location>
</feature>
<dbReference type="Proteomes" id="UP000195514">
    <property type="component" value="Chromosome I"/>
</dbReference>
<dbReference type="PANTHER" id="PTHR30413:SF8">
    <property type="entry name" value="TRANSPORT PERMEASE PROTEIN"/>
    <property type="match status" value="1"/>
</dbReference>
<proteinExistence type="inferred from homology"/>
<feature type="transmembrane region" description="Helical" evidence="9">
    <location>
        <begin position="165"/>
        <end position="187"/>
    </location>
</feature>
<evidence type="ECO:0000256" key="3">
    <source>
        <dbReference type="ARBA" id="ARBA00022448"/>
    </source>
</evidence>
<feature type="transmembrane region" description="Helical" evidence="9">
    <location>
        <begin position="256"/>
        <end position="274"/>
    </location>
</feature>
<evidence type="ECO:0000313" key="12">
    <source>
        <dbReference type="Proteomes" id="UP000195514"/>
    </source>
</evidence>
<evidence type="ECO:0000313" key="11">
    <source>
        <dbReference type="EMBL" id="SMX54201.1"/>
    </source>
</evidence>
<dbReference type="KEGG" id="abat:CFX1CAM_1136"/>
<feature type="transmembrane region" description="Helical" evidence="9">
    <location>
        <begin position="129"/>
        <end position="153"/>
    </location>
</feature>
<keyword evidence="8 9" id="KW-0472">Membrane</keyword>
<dbReference type="GO" id="GO:0005886">
    <property type="term" value="C:plasma membrane"/>
    <property type="evidence" value="ECO:0007669"/>
    <property type="project" value="UniProtKB-SubCell"/>
</dbReference>
<name>A0A1Y6K3F1_9CHLR</name>
<dbReference type="InterPro" id="IPR013525">
    <property type="entry name" value="ABC2_TM"/>
</dbReference>
<evidence type="ECO:0000256" key="8">
    <source>
        <dbReference type="ARBA" id="ARBA00023136"/>
    </source>
</evidence>
<accession>A0A1Y6K3F1</accession>
<protein>
    <recommendedName>
        <fullName evidence="9">Transport permease protein</fullName>
    </recommendedName>
</protein>
<evidence type="ECO:0000256" key="6">
    <source>
        <dbReference type="ARBA" id="ARBA00022692"/>
    </source>
</evidence>
<dbReference type="InterPro" id="IPR047817">
    <property type="entry name" value="ABC2_TM_bact-type"/>
</dbReference>
<dbReference type="PANTHER" id="PTHR30413">
    <property type="entry name" value="INNER MEMBRANE TRANSPORT PERMEASE"/>
    <property type="match status" value="1"/>
</dbReference>
<keyword evidence="7 9" id="KW-1133">Transmembrane helix</keyword>
<organism evidence="11 12">
    <name type="scientific">Candidatus Brevifilum fermentans</name>
    <dbReference type="NCBI Taxonomy" id="1986204"/>
    <lineage>
        <taxon>Bacteria</taxon>
        <taxon>Bacillati</taxon>
        <taxon>Chloroflexota</taxon>
        <taxon>Anaerolineae</taxon>
        <taxon>Anaerolineales</taxon>
        <taxon>Anaerolineaceae</taxon>
        <taxon>Candidatus Brevifilum</taxon>
    </lineage>
</organism>
<keyword evidence="4 9" id="KW-1003">Cell membrane</keyword>
<evidence type="ECO:0000256" key="4">
    <source>
        <dbReference type="ARBA" id="ARBA00022475"/>
    </source>
</evidence>
<evidence type="ECO:0000256" key="1">
    <source>
        <dbReference type="ARBA" id="ARBA00004429"/>
    </source>
</evidence>
<dbReference type="GO" id="GO:0015920">
    <property type="term" value="P:lipopolysaccharide transport"/>
    <property type="evidence" value="ECO:0007669"/>
    <property type="project" value="TreeGrafter"/>
</dbReference>
<dbReference type="EMBL" id="LT859958">
    <property type="protein sequence ID" value="SMX54201.1"/>
    <property type="molecule type" value="Genomic_DNA"/>
</dbReference>
<dbReference type="Pfam" id="PF01061">
    <property type="entry name" value="ABC2_membrane"/>
    <property type="match status" value="1"/>
</dbReference>
<dbReference type="OrthoDB" id="9786910at2"/>
<gene>
    <name evidence="11" type="ORF">CFX1CAM_1136</name>
</gene>
<comment type="subcellular location">
    <subcellularLocation>
        <location evidence="1">Cell inner membrane</location>
        <topology evidence="1">Multi-pass membrane protein</topology>
    </subcellularLocation>
    <subcellularLocation>
        <location evidence="9">Cell membrane</location>
        <topology evidence="9">Multi-pass membrane protein</topology>
    </subcellularLocation>
</comment>
<evidence type="ECO:0000256" key="9">
    <source>
        <dbReference type="RuleBase" id="RU361157"/>
    </source>
</evidence>
<evidence type="ECO:0000256" key="5">
    <source>
        <dbReference type="ARBA" id="ARBA00022519"/>
    </source>
</evidence>